<gene>
    <name evidence="9" type="ORF">NAF29_03650</name>
</gene>
<dbReference type="InterPro" id="IPR006690">
    <property type="entry name" value="OMPA-like_CS"/>
</dbReference>
<feature type="domain" description="OmpA-like" evidence="8">
    <location>
        <begin position="150"/>
        <end position="265"/>
    </location>
</feature>
<dbReference type="GO" id="GO:0005509">
    <property type="term" value="F:calcium ion binding"/>
    <property type="evidence" value="ECO:0007669"/>
    <property type="project" value="InterPro"/>
</dbReference>
<comment type="caution">
    <text evidence="9">The sequence shown here is derived from an EMBL/GenBank/DDBJ whole genome shotgun (WGS) entry which is preliminary data.</text>
</comment>
<dbReference type="InterPro" id="IPR028974">
    <property type="entry name" value="TSP_type-3_rpt"/>
</dbReference>
<dbReference type="PROSITE" id="PS51257">
    <property type="entry name" value="PROKAR_LIPOPROTEIN"/>
    <property type="match status" value="1"/>
</dbReference>
<dbReference type="PANTHER" id="PTHR30329">
    <property type="entry name" value="STATOR ELEMENT OF FLAGELLAR MOTOR COMPLEX"/>
    <property type="match status" value="1"/>
</dbReference>
<accession>A0AA41W4T7</accession>
<dbReference type="PANTHER" id="PTHR30329:SF21">
    <property type="entry name" value="LIPOPROTEIN YIAD-RELATED"/>
    <property type="match status" value="1"/>
</dbReference>
<evidence type="ECO:0000256" key="6">
    <source>
        <dbReference type="SAM" id="MobiDB-lite"/>
    </source>
</evidence>
<dbReference type="InterPro" id="IPR006665">
    <property type="entry name" value="OmpA-like"/>
</dbReference>
<dbReference type="InterPro" id="IPR003367">
    <property type="entry name" value="Thrombospondin_3-like_rpt"/>
</dbReference>
<dbReference type="PROSITE" id="PS51123">
    <property type="entry name" value="OMPA_2"/>
    <property type="match status" value="1"/>
</dbReference>
<evidence type="ECO:0000256" key="2">
    <source>
        <dbReference type="ARBA" id="ARBA00022729"/>
    </source>
</evidence>
<name>A0AA41W4T7_9GAMM</name>
<keyword evidence="4" id="KW-0998">Cell outer membrane</keyword>
<keyword evidence="10" id="KW-1185">Reference proteome</keyword>
<dbReference type="Pfam" id="PF02412">
    <property type="entry name" value="TSP_3"/>
    <property type="match status" value="2"/>
</dbReference>
<feature type="chain" id="PRO_5041468160" evidence="7">
    <location>
        <begin position="22"/>
        <end position="265"/>
    </location>
</feature>
<keyword evidence="3 5" id="KW-0472">Membrane</keyword>
<dbReference type="PROSITE" id="PS01068">
    <property type="entry name" value="OMPA_1"/>
    <property type="match status" value="1"/>
</dbReference>
<feature type="signal peptide" evidence="7">
    <location>
        <begin position="1"/>
        <end position="21"/>
    </location>
</feature>
<feature type="region of interest" description="Disordered" evidence="6">
    <location>
        <begin position="242"/>
        <end position="265"/>
    </location>
</feature>
<dbReference type="Gene3D" id="3.30.1330.60">
    <property type="entry name" value="OmpA-like domain"/>
    <property type="match status" value="1"/>
</dbReference>
<evidence type="ECO:0000256" key="3">
    <source>
        <dbReference type="ARBA" id="ARBA00023136"/>
    </source>
</evidence>
<dbReference type="GO" id="GO:0007155">
    <property type="term" value="P:cell adhesion"/>
    <property type="evidence" value="ECO:0007669"/>
    <property type="project" value="InterPro"/>
</dbReference>
<proteinExistence type="predicted"/>
<dbReference type="Proteomes" id="UP001165393">
    <property type="component" value="Unassembled WGS sequence"/>
</dbReference>
<dbReference type="CDD" id="cd07185">
    <property type="entry name" value="OmpA_C-like"/>
    <property type="match status" value="1"/>
</dbReference>
<dbReference type="GO" id="GO:0009279">
    <property type="term" value="C:cell outer membrane"/>
    <property type="evidence" value="ECO:0007669"/>
    <property type="project" value="UniProtKB-SubCell"/>
</dbReference>
<dbReference type="Gene3D" id="4.10.1080.10">
    <property type="entry name" value="TSP type-3 repeat"/>
    <property type="match status" value="1"/>
</dbReference>
<evidence type="ECO:0000256" key="5">
    <source>
        <dbReference type="PROSITE-ProRule" id="PRU00473"/>
    </source>
</evidence>
<comment type="subcellular location">
    <subcellularLocation>
        <location evidence="1">Cell outer membrane</location>
    </subcellularLocation>
</comment>
<evidence type="ECO:0000313" key="10">
    <source>
        <dbReference type="Proteomes" id="UP001165393"/>
    </source>
</evidence>
<feature type="compositionally biased region" description="Basic and acidic residues" evidence="6">
    <location>
        <begin position="248"/>
        <end position="265"/>
    </location>
</feature>
<dbReference type="SUPFAM" id="SSF103647">
    <property type="entry name" value="TSP type-3 repeat"/>
    <property type="match status" value="1"/>
</dbReference>
<dbReference type="EMBL" id="JAMQGP010000001">
    <property type="protein sequence ID" value="MCM2678768.1"/>
    <property type="molecule type" value="Genomic_DNA"/>
</dbReference>
<dbReference type="AlphaFoldDB" id="A0AA41W4T7"/>
<dbReference type="InterPro" id="IPR050330">
    <property type="entry name" value="Bact_OuterMem_StrucFunc"/>
</dbReference>
<evidence type="ECO:0000313" key="9">
    <source>
        <dbReference type="EMBL" id="MCM2678768.1"/>
    </source>
</evidence>
<evidence type="ECO:0000256" key="1">
    <source>
        <dbReference type="ARBA" id="ARBA00004442"/>
    </source>
</evidence>
<dbReference type="RefSeq" id="WP_251260124.1">
    <property type="nucleotide sequence ID" value="NZ_JAMQGP010000001.1"/>
</dbReference>
<keyword evidence="2 7" id="KW-0732">Signal</keyword>
<protein>
    <submittedName>
        <fullName evidence="9">OmpA family protein</fullName>
    </submittedName>
</protein>
<sequence length="265" mass="26889">MNAKKLLSMLAASVLVLSGCASTGEKPGENIGYCTLGGAVLGGAAAGAASSGGFAAPAGAVFGAIFGAIACDPNDEDRDGVPDEMDQCPGTPEGVTVDAKGCPLDSDGDGVADHIDQCPNTPAGIKVDDKGCPLIIAANVPAECKSYISVSDNQIVTASPVLFAFDSAEISGEGQAILSCIARVAKATKAPMLEVAGYTDSVGPEEYNVRLSQRRAGNARAVLVSEGVPEASLDVHGYGMADPVVANDSKDNRAKNRRVEVHPKK</sequence>
<evidence type="ECO:0000256" key="4">
    <source>
        <dbReference type="ARBA" id="ARBA00023237"/>
    </source>
</evidence>
<dbReference type="InterPro" id="IPR006664">
    <property type="entry name" value="OMP_bac"/>
</dbReference>
<evidence type="ECO:0000256" key="7">
    <source>
        <dbReference type="SAM" id="SignalP"/>
    </source>
</evidence>
<reference evidence="9 10" key="1">
    <citation type="journal article" date="2013" name="Antonie Van Leeuwenhoek">
        <title>Echinimonas agarilytica gen. nov., sp. nov., a new gammaproteobacterium isolated from the sea urchin Strongylocentrotus intermedius.</title>
        <authorList>
            <person name="Nedashkovskaya O.I."/>
            <person name="Stenkova A.M."/>
            <person name="Zhukova N.V."/>
            <person name="Van Trappen S."/>
            <person name="Lee J.S."/>
            <person name="Kim S.B."/>
        </authorList>
    </citation>
    <scope>NUCLEOTIDE SEQUENCE [LARGE SCALE GENOMIC DNA]</scope>
    <source>
        <strain evidence="9 10">KMM 6351</strain>
    </source>
</reference>
<dbReference type="InterPro" id="IPR036737">
    <property type="entry name" value="OmpA-like_sf"/>
</dbReference>
<dbReference type="SUPFAM" id="SSF103088">
    <property type="entry name" value="OmpA-like"/>
    <property type="match status" value="1"/>
</dbReference>
<organism evidence="9 10">
    <name type="scientific">Echinimonas agarilytica</name>
    <dbReference type="NCBI Taxonomy" id="1215918"/>
    <lineage>
        <taxon>Bacteria</taxon>
        <taxon>Pseudomonadati</taxon>
        <taxon>Pseudomonadota</taxon>
        <taxon>Gammaproteobacteria</taxon>
        <taxon>Alteromonadales</taxon>
        <taxon>Echinimonadaceae</taxon>
        <taxon>Echinimonas</taxon>
    </lineage>
</organism>
<dbReference type="PRINTS" id="PR01021">
    <property type="entry name" value="OMPADOMAIN"/>
</dbReference>
<evidence type="ECO:0000259" key="8">
    <source>
        <dbReference type="PROSITE" id="PS51123"/>
    </source>
</evidence>
<dbReference type="Pfam" id="PF00691">
    <property type="entry name" value="OmpA"/>
    <property type="match status" value="1"/>
</dbReference>